<evidence type="ECO:0000256" key="2">
    <source>
        <dbReference type="ARBA" id="ARBA00023125"/>
    </source>
</evidence>
<evidence type="ECO:0000313" key="5">
    <source>
        <dbReference type="EMBL" id="MBO1269250.1"/>
    </source>
</evidence>
<dbReference type="SUPFAM" id="SSF46785">
    <property type="entry name" value="Winged helix' DNA-binding domain"/>
    <property type="match status" value="1"/>
</dbReference>
<keyword evidence="6" id="KW-1185">Reference proteome</keyword>
<dbReference type="InterPro" id="IPR036388">
    <property type="entry name" value="WH-like_DNA-bd_sf"/>
</dbReference>
<keyword evidence="2" id="KW-0238">DNA-binding</keyword>
<reference evidence="5" key="1">
    <citation type="submission" date="2021-03" db="EMBL/GenBank/DDBJ databases">
        <title>A new species, PO-11, isolated from a karst cave deposit.</title>
        <authorList>
            <person name="Zhaoxiaoyong W."/>
        </authorList>
    </citation>
    <scope>NUCLEOTIDE SEQUENCE</scope>
    <source>
        <strain evidence="5">PO-11</strain>
    </source>
</reference>
<evidence type="ECO:0000259" key="4">
    <source>
        <dbReference type="PROSITE" id="PS51118"/>
    </source>
</evidence>
<evidence type="ECO:0000313" key="6">
    <source>
        <dbReference type="Proteomes" id="UP000664164"/>
    </source>
</evidence>
<protein>
    <submittedName>
        <fullName evidence="5">Helix-turn-helix transcriptional regulator</fullName>
    </submittedName>
</protein>
<dbReference type="InterPro" id="IPR036390">
    <property type="entry name" value="WH_DNA-bd_sf"/>
</dbReference>
<feature type="domain" description="HTH hxlR-type" evidence="4">
    <location>
        <begin position="27"/>
        <end position="125"/>
    </location>
</feature>
<name>A0A939KPU7_9MICC</name>
<dbReference type="EMBL" id="JAFNLL010000040">
    <property type="protein sequence ID" value="MBO1269250.1"/>
    <property type="molecule type" value="Genomic_DNA"/>
</dbReference>
<dbReference type="Pfam" id="PF01638">
    <property type="entry name" value="HxlR"/>
    <property type="match status" value="1"/>
</dbReference>
<keyword evidence="3" id="KW-0804">Transcription</keyword>
<proteinExistence type="predicted"/>
<accession>A0A939KPU7</accession>
<dbReference type="Proteomes" id="UP000664164">
    <property type="component" value="Unassembled WGS sequence"/>
</dbReference>
<dbReference type="RefSeq" id="WP_207617110.1">
    <property type="nucleotide sequence ID" value="NZ_JAFNLL010000040.1"/>
</dbReference>
<dbReference type="Gene3D" id="1.10.10.10">
    <property type="entry name" value="Winged helix-like DNA-binding domain superfamily/Winged helix DNA-binding domain"/>
    <property type="match status" value="1"/>
</dbReference>
<dbReference type="PANTHER" id="PTHR33204">
    <property type="entry name" value="TRANSCRIPTIONAL REGULATOR, MARR FAMILY"/>
    <property type="match status" value="1"/>
</dbReference>
<evidence type="ECO:0000256" key="3">
    <source>
        <dbReference type="ARBA" id="ARBA00023163"/>
    </source>
</evidence>
<dbReference type="GO" id="GO:0003677">
    <property type="term" value="F:DNA binding"/>
    <property type="evidence" value="ECO:0007669"/>
    <property type="project" value="UniProtKB-KW"/>
</dbReference>
<dbReference type="InterPro" id="IPR002577">
    <property type="entry name" value="HTH_HxlR"/>
</dbReference>
<dbReference type="PROSITE" id="PS51118">
    <property type="entry name" value="HTH_HXLR"/>
    <property type="match status" value="1"/>
</dbReference>
<sequence length="129" mass="14494">MERSTLDTRLHAHLPDGLADGVFPAGCPSRTVLDHITSKWGVLILLSLSEGEQRWSELRRRAEGISEKMLAQTLKTLERDGLVLRKAQPVIPPRVDYSLTERGHELSDLLVPLVTWAYNNADDIINGQR</sequence>
<organism evidence="5 6">
    <name type="scientific">Arthrobacter cavernae</name>
    <dbReference type="NCBI Taxonomy" id="2817681"/>
    <lineage>
        <taxon>Bacteria</taxon>
        <taxon>Bacillati</taxon>
        <taxon>Actinomycetota</taxon>
        <taxon>Actinomycetes</taxon>
        <taxon>Micrococcales</taxon>
        <taxon>Micrococcaceae</taxon>
        <taxon>Arthrobacter</taxon>
    </lineage>
</organism>
<gene>
    <name evidence="5" type="ORF">J1902_14980</name>
</gene>
<evidence type="ECO:0000256" key="1">
    <source>
        <dbReference type="ARBA" id="ARBA00023015"/>
    </source>
</evidence>
<dbReference type="PANTHER" id="PTHR33204:SF37">
    <property type="entry name" value="HTH-TYPE TRANSCRIPTIONAL REGULATOR YODB"/>
    <property type="match status" value="1"/>
</dbReference>
<keyword evidence="1" id="KW-0805">Transcription regulation</keyword>
<comment type="caution">
    <text evidence="5">The sequence shown here is derived from an EMBL/GenBank/DDBJ whole genome shotgun (WGS) entry which is preliminary data.</text>
</comment>
<dbReference type="AlphaFoldDB" id="A0A939KPU7"/>